<dbReference type="Gene3D" id="1.10.472.10">
    <property type="entry name" value="Cyclin-like"/>
    <property type="match status" value="1"/>
</dbReference>
<evidence type="ECO:0000256" key="3">
    <source>
        <dbReference type="ARBA" id="ARBA00023306"/>
    </source>
</evidence>
<organism evidence="5 6">
    <name type="scientific">Clavispora lusitaniae (strain ATCC 42720)</name>
    <name type="common">Yeast</name>
    <name type="synonym">Candida lusitaniae</name>
    <dbReference type="NCBI Taxonomy" id="306902"/>
    <lineage>
        <taxon>Eukaryota</taxon>
        <taxon>Fungi</taxon>
        <taxon>Dikarya</taxon>
        <taxon>Ascomycota</taxon>
        <taxon>Saccharomycotina</taxon>
        <taxon>Pichiomycetes</taxon>
        <taxon>Metschnikowiaceae</taxon>
        <taxon>Clavispora</taxon>
    </lineage>
</organism>
<dbReference type="STRING" id="306902.C4Y9Z4"/>
<keyword evidence="3" id="KW-0131">Cell cycle</keyword>
<dbReference type="PANTHER" id="PTHR21615:SF2">
    <property type="entry name" value="CYCLIN N-TERMINAL DOMAIN-CONTAINING PROTEIN 1"/>
    <property type="match status" value="1"/>
</dbReference>
<dbReference type="Proteomes" id="UP000007703">
    <property type="component" value="Unassembled WGS sequence"/>
</dbReference>
<evidence type="ECO:0000313" key="5">
    <source>
        <dbReference type="EMBL" id="EEQ40714.1"/>
    </source>
</evidence>
<dbReference type="EMBL" id="CH408081">
    <property type="protein sequence ID" value="EEQ40714.1"/>
    <property type="molecule type" value="Genomic_DNA"/>
</dbReference>
<dbReference type="VEuPathDB" id="FungiDB:CLUG_04842"/>
<reference evidence="5 6" key="1">
    <citation type="journal article" date="2009" name="Nature">
        <title>Evolution of pathogenicity and sexual reproduction in eight Candida genomes.</title>
        <authorList>
            <person name="Butler G."/>
            <person name="Rasmussen M.D."/>
            <person name="Lin M.F."/>
            <person name="Santos M.A."/>
            <person name="Sakthikumar S."/>
            <person name="Munro C.A."/>
            <person name="Rheinbay E."/>
            <person name="Grabherr M."/>
            <person name="Forche A."/>
            <person name="Reedy J.L."/>
            <person name="Agrafioti I."/>
            <person name="Arnaud M.B."/>
            <person name="Bates S."/>
            <person name="Brown A.J."/>
            <person name="Brunke S."/>
            <person name="Costanzo M.C."/>
            <person name="Fitzpatrick D.A."/>
            <person name="de Groot P.W."/>
            <person name="Harris D."/>
            <person name="Hoyer L.L."/>
            <person name="Hube B."/>
            <person name="Klis F.M."/>
            <person name="Kodira C."/>
            <person name="Lennard N."/>
            <person name="Logue M.E."/>
            <person name="Martin R."/>
            <person name="Neiman A.M."/>
            <person name="Nikolaou E."/>
            <person name="Quail M.A."/>
            <person name="Quinn J."/>
            <person name="Santos M.C."/>
            <person name="Schmitzberger F.F."/>
            <person name="Sherlock G."/>
            <person name="Shah P."/>
            <person name="Silverstein K.A."/>
            <person name="Skrzypek M.S."/>
            <person name="Soll D."/>
            <person name="Staggs R."/>
            <person name="Stansfield I."/>
            <person name="Stumpf M.P."/>
            <person name="Sudbery P.E."/>
            <person name="Srikantha T."/>
            <person name="Zeng Q."/>
            <person name="Berman J."/>
            <person name="Berriman M."/>
            <person name="Heitman J."/>
            <person name="Gow N.A."/>
            <person name="Lorenz M.C."/>
            <person name="Birren B.W."/>
            <person name="Kellis M."/>
            <person name="Cuomo C.A."/>
        </authorList>
    </citation>
    <scope>NUCLEOTIDE SEQUENCE [LARGE SCALE GENOMIC DNA]</scope>
    <source>
        <strain evidence="5 6">ATCC 42720</strain>
    </source>
</reference>
<dbReference type="OMA" id="FREMELH"/>
<dbReference type="InterPro" id="IPR006671">
    <property type="entry name" value="Cyclin_N"/>
</dbReference>
<dbReference type="InParanoid" id="C4Y9Z4"/>
<dbReference type="InterPro" id="IPR036915">
    <property type="entry name" value="Cyclin-like_sf"/>
</dbReference>
<dbReference type="KEGG" id="clu:CLUG_04842"/>
<gene>
    <name evidence="5" type="ORF">CLUG_04842</name>
</gene>
<dbReference type="PROSITE" id="PS00292">
    <property type="entry name" value="CYCLINS"/>
    <property type="match status" value="1"/>
</dbReference>
<protein>
    <recommendedName>
        <fullName evidence="4">Cyclin N-terminal domain-containing protein</fullName>
    </recommendedName>
</protein>
<proteinExistence type="predicted"/>
<accession>C4Y9Z4</accession>
<dbReference type="InterPro" id="IPR048258">
    <property type="entry name" value="Cyclins_cyclin-box"/>
</dbReference>
<dbReference type="AlphaFoldDB" id="C4Y9Z4"/>
<sequence>MHTNLPMQIRANQAPKSENAIDRRYEYHHKYYEHEVKCHERVVSEYSREILASMRDSIDYSAFSLTRYKNQPFLNSSTRSNLVGYLLMVSNKLKLPTFIFYKAVHYFDRYCSKIIVSPDEAQLSIVACLTIAAKISGCNNCFIFLGSEKSGKKNISTMKMGTRARNQAYGLTKRYRLPKLNALINICGFSFSCTNEMFREMELHVMCVLEWRLHEPSVEDFMVYSQEFRIPHNDDFDMKTEIFKIKQFIAYSSCFLFELVGYNSLNMAKAIIDLVNNTYCLTEGSTLYQTMNKSLLGDKYVGYPINYREIYKNLMRSVTRAPPYLMQYFSSHGPKSFHSIVSKQALALDSEVAYLLMLPQSAESSSSSSYDTTEPLTPS</sequence>
<evidence type="ECO:0000313" key="6">
    <source>
        <dbReference type="Proteomes" id="UP000007703"/>
    </source>
</evidence>
<keyword evidence="1" id="KW-0132">Cell division</keyword>
<evidence type="ECO:0000256" key="1">
    <source>
        <dbReference type="ARBA" id="ARBA00022618"/>
    </source>
</evidence>
<dbReference type="FunCoup" id="C4Y9Z4">
    <property type="interactions" value="308"/>
</dbReference>
<evidence type="ECO:0000256" key="2">
    <source>
        <dbReference type="ARBA" id="ARBA00023127"/>
    </source>
</evidence>
<dbReference type="GeneID" id="8495605"/>
<feature type="domain" description="Cyclin N-terminal" evidence="4">
    <location>
        <begin position="68"/>
        <end position="213"/>
    </location>
</feature>
<dbReference type="GO" id="GO:0051301">
    <property type="term" value="P:cell division"/>
    <property type="evidence" value="ECO:0007669"/>
    <property type="project" value="UniProtKB-KW"/>
</dbReference>
<keyword evidence="2" id="KW-0195">Cyclin</keyword>
<evidence type="ECO:0000259" key="4">
    <source>
        <dbReference type="Pfam" id="PF00134"/>
    </source>
</evidence>
<dbReference type="PANTHER" id="PTHR21615">
    <property type="entry name" value="CYCLIN N-TERMINAL DOMAIN-CONTAINING PROTEIN 1"/>
    <property type="match status" value="1"/>
</dbReference>
<dbReference type="SUPFAM" id="SSF47954">
    <property type="entry name" value="Cyclin-like"/>
    <property type="match status" value="1"/>
</dbReference>
<dbReference type="HOGENOM" id="CLU_051538_0_0_1"/>
<dbReference type="Pfam" id="PF00134">
    <property type="entry name" value="Cyclin_N"/>
    <property type="match status" value="1"/>
</dbReference>
<dbReference type="OrthoDB" id="5590282at2759"/>
<name>C4Y9Z4_CLAL4</name>